<proteinExistence type="inferred from homology"/>
<dbReference type="GO" id="GO:0016020">
    <property type="term" value="C:membrane"/>
    <property type="evidence" value="ECO:0007669"/>
    <property type="project" value="UniProtKB-SubCell"/>
</dbReference>
<dbReference type="Gene3D" id="3.20.20.190">
    <property type="entry name" value="Phosphatidylinositol (PI) phosphodiesterase"/>
    <property type="match status" value="1"/>
</dbReference>
<dbReference type="GO" id="GO:0008081">
    <property type="term" value="F:phosphoric diester hydrolase activity"/>
    <property type="evidence" value="ECO:0007669"/>
    <property type="project" value="InterPro"/>
</dbReference>
<reference evidence="10" key="1">
    <citation type="submission" date="2019-06" db="EMBL/GenBank/DDBJ databases">
        <authorList>
            <person name="Zheng W."/>
        </authorList>
    </citation>
    <scope>NUCLEOTIDE SEQUENCE</scope>
    <source>
        <strain evidence="10">QDHG01</strain>
    </source>
</reference>
<dbReference type="GO" id="GO:0046475">
    <property type="term" value="P:glycerophospholipid catabolic process"/>
    <property type="evidence" value="ECO:0007669"/>
    <property type="project" value="TreeGrafter"/>
</dbReference>
<evidence type="ECO:0000256" key="8">
    <source>
        <dbReference type="SAM" id="Phobius"/>
    </source>
</evidence>
<dbReference type="OrthoDB" id="311925at2759"/>
<dbReference type="PANTHER" id="PTHR42758:SF2">
    <property type="entry name" value="PHOSPHATIDYLGLYCEROL PHOSPHOLIPASE C"/>
    <property type="match status" value="1"/>
</dbReference>
<keyword evidence="6" id="KW-0443">Lipid metabolism</keyword>
<dbReference type="EMBL" id="RRYP01012696">
    <property type="protein sequence ID" value="TNV76939.1"/>
    <property type="molecule type" value="Genomic_DNA"/>
</dbReference>
<protein>
    <recommendedName>
        <fullName evidence="9">GP-PDE domain-containing protein</fullName>
    </recommendedName>
</protein>
<organism evidence="10 11">
    <name type="scientific">Halteria grandinella</name>
    <dbReference type="NCBI Taxonomy" id="5974"/>
    <lineage>
        <taxon>Eukaryota</taxon>
        <taxon>Sar</taxon>
        <taxon>Alveolata</taxon>
        <taxon>Ciliophora</taxon>
        <taxon>Intramacronucleata</taxon>
        <taxon>Spirotrichea</taxon>
        <taxon>Stichotrichia</taxon>
        <taxon>Sporadotrichida</taxon>
        <taxon>Halteriidae</taxon>
        <taxon>Halteria</taxon>
    </lineage>
</organism>
<dbReference type="Proteomes" id="UP000785679">
    <property type="component" value="Unassembled WGS sequence"/>
</dbReference>
<name>A0A8J8SZU1_HALGN</name>
<dbReference type="AlphaFoldDB" id="A0A8J8SZU1"/>
<evidence type="ECO:0000313" key="11">
    <source>
        <dbReference type="Proteomes" id="UP000785679"/>
    </source>
</evidence>
<keyword evidence="11" id="KW-1185">Reference proteome</keyword>
<comment type="subcellular location">
    <subcellularLocation>
        <location evidence="1">Membrane</location>
    </subcellularLocation>
</comment>
<comment type="similarity">
    <text evidence="2">Belongs to the glycerophosphoryl diester phosphodiesterase family.</text>
</comment>
<keyword evidence="7 8" id="KW-0472">Membrane</keyword>
<evidence type="ECO:0000259" key="9">
    <source>
        <dbReference type="PROSITE" id="PS51704"/>
    </source>
</evidence>
<dbReference type="PROSITE" id="PS51704">
    <property type="entry name" value="GP_PDE"/>
    <property type="match status" value="1"/>
</dbReference>
<dbReference type="SUPFAM" id="SSF51695">
    <property type="entry name" value="PLC-like phosphodiesterases"/>
    <property type="match status" value="1"/>
</dbReference>
<dbReference type="InterPro" id="IPR030395">
    <property type="entry name" value="GP_PDE_dom"/>
</dbReference>
<dbReference type="InterPro" id="IPR052271">
    <property type="entry name" value="GDPD-Related"/>
</dbReference>
<evidence type="ECO:0000256" key="4">
    <source>
        <dbReference type="ARBA" id="ARBA00022801"/>
    </source>
</evidence>
<evidence type="ECO:0000256" key="7">
    <source>
        <dbReference type="ARBA" id="ARBA00023136"/>
    </source>
</evidence>
<feature type="transmembrane region" description="Helical" evidence="8">
    <location>
        <begin position="209"/>
        <end position="230"/>
    </location>
</feature>
<dbReference type="InterPro" id="IPR017946">
    <property type="entry name" value="PLC-like_Pdiesterase_TIM-brl"/>
</dbReference>
<keyword evidence="5 8" id="KW-1133">Transmembrane helix</keyword>
<evidence type="ECO:0000256" key="1">
    <source>
        <dbReference type="ARBA" id="ARBA00004370"/>
    </source>
</evidence>
<evidence type="ECO:0000256" key="3">
    <source>
        <dbReference type="ARBA" id="ARBA00022692"/>
    </source>
</evidence>
<evidence type="ECO:0000256" key="5">
    <source>
        <dbReference type="ARBA" id="ARBA00022989"/>
    </source>
</evidence>
<comment type="caution">
    <text evidence="10">The sequence shown here is derived from an EMBL/GenBank/DDBJ whole genome shotgun (WGS) entry which is preliminary data.</text>
</comment>
<accession>A0A8J8SZU1</accession>
<feature type="transmembrane region" description="Helical" evidence="8">
    <location>
        <begin position="257"/>
        <end position="277"/>
    </location>
</feature>
<keyword evidence="4" id="KW-0378">Hydrolase</keyword>
<feature type="domain" description="GP-PDE" evidence="9">
    <location>
        <begin position="48"/>
        <end position="328"/>
    </location>
</feature>
<dbReference type="PANTHER" id="PTHR42758">
    <property type="entry name" value="PHOSPHATIDYLGLYCEROL PHOSPHOLIPASE C"/>
    <property type="match status" value="1"/>
</dbReference>
<keyword evidence="3 8" id="KW-0812">Transmembrane</keyword>
<evidence type="ECO:0000256" key="2">
    <source>
        <dbReference type="ARBA" id="ARBA00007277"/>
    </source>
</evidence>
<evidence type="ECO:0000256" key="6">
    <source>
        <dbReference type="ARBA" id="ARBA00023098"/>
    </source>
</evidence>
<dbReference type="GO" id="GO:0005737">
    <property type="term" value="C:cytoplasm"/>
    <property type="evidence" value="ECO:0007669"/>
    <property type="project" value="UniProtKB-ARBA"/>
</dbReference>
<feature type="transmembrane region" description="Helical" evidence="8">
    <location>
        <begin position="6"/>
        <end position="24"/>
    </location>
</feature>
<dbReference type="Pfam" id="PF03009">
    <property type="entry name" value="GDPD"/>
    <property type="match status" value="1"/>
</dbReference>
<sequence>MLLYFLAGWLVFAHTVLLNLFICCKSKKKRLNLARLGIDTQKWKGVWPIQSAHRGGSKERTENTLSAFRHAMSLGVNLLECDVHMTKDGVVIVAHDSDLLRICGVVGSITDYNYADLPPIAKEFSLHFWFDTYKMRPEEDGKFTTLRELFEAAPDRLISIDLKGSSEGLSSKVDSLIREFNREDITIWGSMKYSLHKTLPTLNNNTPRFFSGFECFLIYTLYYMGLVWLYPMKSDVFMVPIATTSKMQFFGKMGQERKSSCLVRCIFIILIAMLRNCKPLFRHLRARGVPVVVWVLNEESDFEEALELFGEEIDGMMTDCPTKLALFAKSKRSLTV</sequence>
<gene>
    <name evidence="10" type="ORF">FGO68_gene11787</name>
</gene>
<evidence type="ECO:0000313" key="10">
    <source>
        <dbReference type="EMBL" id="TNV76939.1"/>
    </source>
</evidence>